<name>A0A7W8EZL1_STRST</name>
<evidence type="ECO:0000313" key="3">
    <source>
        <dbReference type="EMBL" id="MBB5108880.1"/>
    </source>
</evidence>
<keyword evidence="2" id="KW-1133">Transmembrane helix</keyword>
<evidence type="ECO:0000256" key="1">
    <source>
        <dbReference type="SAM" id="MobiDB-lite"/>
    </source>
</evidence>
<dbReference type="Proteomes" id="UP000549009">
    <property type="component" value="Unassembled WGS sequence"/>
</dbReference>
<gene>
    <name evidence="3" type="ORF">FHS40_008006</name>
</gene>
<accession>A0A7W8EZL1</accession>
<evidence type="ECO:0000313" key="4">
    <source>
        <dbReference type="Proteomes" id="UP000549009"/>
    </source>
</evidence>
<organism evidence="3 4">
    <name type="scientific">Streptomyces spectabilis</name>
    <dbReference type="NCBI Taxonomy" id="68270"/>
    <lineage>
        <taxon>Bacteria</taxon>
        <taxon>Bacillati</taxon>
        <taxon>Actinomycetota</taxon>
        <taxon>Actinomycetes</taxon>
        <taxon>Kitasatosporales</taxon>
        <taxon>Streptomycetaceae</taxon>
        <taxon>Streptomyces</taxon>
    </lineage>
</organism>
<dbReference type="AlphaFoldDB" id="A0A7W8EZL1"/>
<feature type="region of interest" description="Disordered" evidence="1">
    <location>
        <begin position="185"/>
        <end position="275"/>
    </location>
</feature>
<keyword evidence="4" id="KW-1185">Reference proteome</keyword>
<dbReference type="EMBL" id="JACHJD010000021">
    <property type="protein sequence ID" value="MBB5108880.1"/>
    <property type="molecule type" value="Genomic_DNA"/>
</dbReference>
<dbReference type="InterPro" id="IPR027417">
    <property type="entry name" value="P-loop_NTPase"/>
</dbReference>
<evidence type="ECO:0000256" key="2">
    <source>
        <dbReference type="SAM" id="Phobius"/>
    </source>
</evidence>
<comment type="caution">
    <text evidence="3">The sequence shown here is derived from an EMBL/GenBank/DDBJ whole genome shotgun (WGS) entry which is preliminary data.</text>
</comment>
<keyword evidence="2" id="KW-0812">Transmembrane</keyword>
<reference evidence="3 4" key="1">
    <citation type="submission" date="2020-08" db="EMBL/GenBank/DDBJ databases">
        <title>Genomic Encyclopedia of Type Strains, Phase III (KMG-III): the genomes of soil and plant-associated and newly described type strains.</title>
        <authorList>
            <person name="Whitman W."/>
        </authorList>
    </citation>
    <scope>NUCLEOTIDE SEQUENCE [LARGE SCALE GENOMIC DNA]</scope>
    <source>
        <strain evidence="3 4">CECT 3146</strain>
    </source>
</reference>
<keyword evidence="2" id="KW-0472">Membrane</keyword>
<dbReference type="Gene3D" id="3.40.50.300">
    <property type="entry name" value="P-loop containing nucleotide triphosphate hydrolases"/>
    <property type="match status" value="1"/>
</dbReference>
<protein>
    <submittedName>
        <fullName evidence="3">Uncharacterized protein</fullName>
    </submittedName>
</protein>
<sequence>MPGRVAGLIVAAVLPPSVDAALWRTLVVEHPLLAAVLLVAYQGVLALVVIAWRILSDLAKRWQQRVVDSLDRSLTLRFSRFPDRYRAALLGSLRYVEISGLETRGLCTPELEEVYIDVSLVHQTPNAAGRDLLAHLPGRGTGRHALEDFLDRRRPVLLAIVGAPGSGKTTLVRRTARQICLARSHAVPAARRPPHPLQGAGQLPRRWRGPPPAGRRQDRAGLPPRRRGPSTLAHRREEGGPDCRLPLGRSSLPTTRRPATHATDTSSAGRGPPPI</sequence>
<dbReference type="SUPFAM" id="SSF52540">
    <property type="entry name" value="P-loop containing nucleoside triphosphate hydrolases"/>
    <property type="match status" value="1"/>
</dbReference>
<feature type="transmembrane region" description="Helical" evidence="2">
    <location>
        <begin position="30"/>
        <end position="55"/>
    </location>
</feature>
<proteinExistence type="predicted"/>